<dbReference type="GeneID" id="25249288"/>
<dbReference type="InterPro" id="IPR036259">
    <property type="entry name" value="MFS_trans_sf"/>
</dbReference>
<dbReference type="RefSeq" id="XP_013229849.1">
    <property type="nucleotide sequence ID" value="XM_013374395.1"/>
</dbReference>
<dbReference type="SUPFAM" id="SSF103473">
    <property type="entry name" value="MFS general substrate transporter"/>
    <property type="match status" value="1"/>
</dbReference>
<evidence type="ECO:0000256" key="7">
    <source>
        <dbReference type="ARBA" id="ARBA00022989"/>
    </source>
</evidence>
<dbReference type="PANTHER" id="PTHR23516:SF1">
    <property type="entry name" value="MOLYBDATE-ANION TRANSPORTER"/>
    <property type="match status" value="1"/>
</dbReference>
<reference evidence="13" key="1">
    <citation type="submission" date="2013-10" db="EMBL/GenBank/DDBJ databases">
        <title>Genomic analysis of the causative agents of coccidiosis in chickens.</title>
        <authorList>
            <person name="Reid A.J."/>
            <person name="Blake D."/>
            <person name="Billington K."/>
            <person name="Browne H."/>
            <person name="Dunn M."/>
            <person name="Hung S."/>
            <person name="Kawahara F."/>
            <person name="Miranda-Saavedra D."/>
            <person name="Mourier T."/>
            <person name="Nagra H."/>
            <person name="Otto T.D."/>
            <person name="Rawlings N."/>
            <person name="Sanchez A."/>
            <person name="Sanders M."/>
            <person name="Subramaniam C."/>
            <person name="Tay Y."/>
            <person name="Dear P."/>
            <person name="Doerig C."/>
            <person name="Gruber A."/>
            <person name="Parkinson J."/>
            <person name="Shirley M."/>
            <person name="Wan K.L."/>
            <person name="Berriman M."/>
            <person name="Tomley F."/>
            <person name="Pain A."/>
        </authorList>
    </citation>
    <scope>NUCLEOTIDE SEQUENCE [LARGE SCALE GENOMIC DNA]</scope>
    <source>
        <strain evidence="13">Houghton</strain>
    </source>
</reference>
<dbReference type="VEuPathDB" id="ToxoDB:ETH2_1155000"/>
<dbReference type="AlphaFoldDB" id="U6KRW1"/>
<feature type="compositionally biased region" description="Low complexity" evidence="12">
    <location>
        <begin position="149"/>
        <end position="169"/>
    </location>
</feature>
<dbReference type="GO" id="GO:0005886">
    <property type="term" value="C:plasma membrane"/>
    <property type="evidence" value="ECO:0007669"/>
    <property type="project" value="UniProtKB-SubCell"/>
</dbReference>
<evidence type="ECO:0000256" key="1">
    <source>
        <dbReference type="ARBA" id="ARBA00003019"/>
    </source>
</evidence>
<keyword evidence="9" id="KW-0472">Membrane</keyword>
<evidence type="ECO:0000313" key="14">
    <source>
        <dbReference type="Proteomes" id="UP000030747"/>
    </source>
</evidence>
<sequence>MKFKLSIYFCYLGLSFLASLSEALQAVSLFRVLSVHHKLPLHAVNKLLLLSAAARALCGFLWGPLLDLGGPPLGCCLFFLCSLGASLLTRCSTVSFSLLAAARLFGGAATSLLETAFEAFAVHGHRQTQQQQQQQQQQETGAQHSLLGQQEKAQQQLQQQQQQGSQPQRQLDRMLAHGPGLAAE</sequence>
<evidence type="ECO:0000256" key="3">
    <source>
        <dbReference type="ARBA" id="ARBA00021242"/>
    </source>
</evidence>
<reference evidence="13" key="2">
    <citation type="submission" date="2013-10" db="EMBL/GenBank/DDBJ databases">
        <authorList>
            <person name="Aslett M."/>
        </authorList>
    </citation>
    <scope>NUCLEOTIDE SEQUENCE [LARGE SCALE GENOMIC DNA]</scope>
    <source>
        <strain evidence="13">Houghton</strain>
    </source>
</reference>
<dbReference type="OrthoDB" id="10672756at2759"/>
<evidence type="ECO:0000313" key="13">
    <source>
        <dbReference type="EMBL" id="CDJ39094.1"/>
    </source>
</evidence>
<keyword evidence="6" id="KW-0812">Transmembrane</keyword>
<evidence type="ECO:0000256" key="11">
    <source>
        <dbReference type="ARBA" id="ARBA00032555"/>
    </source>
</evidence>
<comment type="function">
    <text evidence="1">Mediates high-affinity intracellular uptake of the rare oligo-element molybdenum.</text>
</comment>
<accession>U6KRW1</accession>
<evidence type="ECO:0000256" key="9">
    <source>
        <dbReference type="ARBA" id="ARBA00023136"/>
    </source>
</evidence>
<evidence type="ECO:0000256" key="2">
    <source>
        <dbReference type="ARBA" id="ARBA00004651"/>
    </source>
</evidence>
<dbReference type="GO" id="GO:0006811">
    <property type="term" value="P:monoatomic ion transport"/>
    <property type="evidence" value="ECO:0007669"/>
    <property type="project" value="UniProtKB-KW"/>
</dbReference>
<keyword evidence="5" id="KW-1003">Cell membrane</keyword>
<proteinExistence type="predicted"/>
<organism evidence="13 14">
    <name type="scientific">Eimeria tenella</name>
    <name type="common">Coccidian parasite</name>
    <dbReference type="NCBI Taxonomy" id="5802"/>
    <lineage>
        <taxon>Eukaryota</taxon>
        <taxon>Sar</taxon>
        <taxon>Alveolata</taxon>
        <taxon>Apicomplexa</taxon>
        <taxon>Conoidasida</taxon>
        <taxon>Coccidia</taxon>
        <taxon>Eucoccidiorida</taxon>
        <taxon>Eimeriorina</taxon>
        <taxon>Eimeriidae</taxon>
        <taxon>Eimeria</taxon>
    </lineage>
</organism>
<protein>
    <recommendedName>
        <fullName evidence="3">Molybdate-anion transporter</fullName>
    </recommendedName>
    <alternativeName>
        <fullName evidence="10">Major facilitator superfamily domain-containing protein 5</fullName>
    </alternativeName>
    <alternativeName>
        <fullName evidence="11">Molybdate transporter 2 homolog</fullName>
    </alternativeName>
</protein>
<evidence type="ECO:0000256" key="4">
    <source>
        <dbReference type="ARBA" id="ARBA00022448"/>
    </source>
</evidence>
<dbReference type="Proteomes" id="UP000030747">
    <property type="component" value="Unassembled WGS sequence"/>
</dbReference>
<feature type="compositionally biased region" description="Polar residues" evidence="12">
    <location>
        <begin position="139"/>
        <end position="148"/>
    </location>
</feature>
<evidence type="ECO:0000256" key="6">
    <source>
        <dbReference type="ARBA" id="ARBA00022692"/>
    </source>
</evidence>
<dbReference type="InterPro" id="IPR008509">
    <property type="entry name" value="MOT2/MFSD5"/>
</dbReference>
<keyword evidence="4" id="KW-0813">Transport</keyword>
<evidence type="ECO:0000256" key="12">
    <source>
        <dbReference type="SAM" id="MobiDB-lite"/>
    </source>
</evidence>
<dbReference type="EMBL" id="HG674135">
    <property type="protein sequence ID" value="CDJ39094.1"/>
    <property type="molecule type" value="Genomic_DNA"/>
</dbReference>
<evidence type="ECO:0000256" key="10">
    <source>
        <dbReference type="ARBA" id="ARBA00030646"/>
    </source>
</evidence>
<dbReference type="PANTHER" id="PTHR23516">
    <property type="entry name" value="SAM (S-ADENOSYL METHIONINE) TRANSPORTER"/>
    <property type="match status" value="1"/>
</dbReference>
<name>U6KRW1_EIMTE</name>
<comment type="subcellular location">
    <subcellularLocation>
        <location evidence="2">Cell membrane</location>
        <topology evidence="2">Multi-pass membrane protein</topology>
    </subcellularLocation>
</comment>
<dbReference type="GO" id="GO:0015098">
    <property type="term" value="F:molybdate ion transmembrane transporter activity"/>
    <property type="evidence" value="ECO:0007669"/>
    <property type="project" value="InterPro"/>
</dbReference>
<feature type="compositionally biased region" description="Low complexity" evidence="12">
    <location>
        <begin position="128"/>
        <end position="138"/>
    </location>
</feature>
<keyword evidence="7" id="KW-1133">Transmembrane helix</keyword>
<keyword evidence="14" id="KW-1185">Reference proteome</keyword>
<evidence type="ECO:0000256" key="5">
    <source>
        <dbReference type="ARBA" id="ARBA00022475"/>
    </source>
</evidence>
<gene>
    <name evidence="13" type="ORF">ETH_00000305</name>
</gene>
<keyword evidence="8" id="KW-0406">Ion transport</keyword>
<dbReference type="VEuPathDB" id="ToxoDB:ETH_00000305"/>
<feature type="region of interest" description="Disordered" evidence="12">
    <location>
        <begin position="128"/>
        <end position="184"/>
    </location>
</feature>
<evidence type="ECO:0000256" key="8">
    <source>
        <dbReference type="ARBA" id="ARBA00023065"/>
    </source>
</evidence>